<dbReference type="GO" id="GO:0006298">
    <property type="term" value="P:mismatch repair"/>
    <property type="evidence" value="ECO:0007669"/>
    <property type="project" value="InterPro"/>
</dbReference>
<protein>
    <submittedName>
        <fullName evidence="7">DNA mismatch repair protein MutS</fullName>
    </submittedName>
</protein>
<dbReference type="EMBL" id="UOEU01000689">
    <property type="protein sequence ID" value="VAW38001.1"/>
    <property type="molecule type" value="Genomic_DNA"/>
</dbReference>
<keyword evidence="2" id="KW-0547">Nucleotide-binding</keyword>
<dbReference type="SUPFAM" id="SSF48334">
    <property type="entry name" value="DNA repair protein MutS, domain III"/>
    <property type="match status" value="1"/>
</dbReference>
<dbReference type="Pfam" id="PF00488">
    <property type="entry name" value="MutS_V"/>
    <property type="match status" value="1"/>
</dbReference>
<dbReference type="InterPro" id="IPR000432">
    <property type="entry name" value="DNA_mismatch_repair_MutS_C"/>
</dbReference>
<keyword evidence="4" id="KW-0238">DNA-binding</keyword>
<evidence type="ECO:0000313" key="7">
    <source>
        <dbReference type="EMBL" id="VAW38001.1"/>
    </source>
</evidence>
<accession>A0A3B0V4V4</accession>
<reference evidence="7" key="1">
    <citation type="submission" date="2018-06" db="EMBL/GenBank/DDBJ databases">
        <authorList>
            <person name="Zhirakovskaya E."/>
        </authorList>
    </citation>
    <scope>NUCLEOTIDE SEQUENCE</scope>
</reference>
<dbReference type="InterPro" id="IPR007861">
    <property type="entry name" value="DNA_mismatch_repair_MutS_clamp"/>
</dbReference>
<dbReference type="PANTHER" id="PTHR11361:SF34">
    <property type="entry name" value="DNA MISMATCH REPAIR PROTEIN MSH1, MITOCHONDRIAL"/>
    <property type="match status" value="1"/>
</dbReference>
<comment type="similarity">
    <text evidence="1">Belongs to the DNA mismatch repair MutS family.</text>
</comment>
<dbReference type="GO" id="GO:0140664">
    <property type="term" value="F:ATP-dependent DNA damage sensor activity"/>
    <property type="evidence" value="ECO:0007669"/>
    <property type="project" value="InterPro"/>
</dbReference>
<dbReference type="GO" id="GO:0005829">
    <property type="term" value="C:cytosol"/>
    <property type="evidence" value="ECO:0007669"/>
    <property type="project" value="TreeGrafter"/>
</dbReference>
<evidence type="ECO:0000256" key="5">
    <source>
        <dbReference type="ARBA" id="ARBA00023204"/>
    </source>
</evidence>
<proteinExistence type="inferred from homology"/>
<dbReference type="FunFam" id="3.40.50.300:FF:000870">
    <property type="entry name" value="MutS protein homolog 4"/>
    <property type="match status" value="1"/>
</dbReference>
<dbReference type="CDD" id="cd03284">
    <property type="entry name" value="ABC_MutS1"/>
    <property type="match status" value="1"/>
</dbReference>
<dbReference type="Pfam" id="PF05190">
    <property type="entry name" value="MutS_IV"/>
    <property type="match status" value="1"/>
</dbReference>
<evidence type="ECO:0000256" key="1">
    <source>
        <dbReference type="ARBA" id="ARBA00006271"/>
    </source>
</evidence>
<dbReference type="AlphaFoldDB" id="A0A3B0V4V4"/>
<keyword evidence="5" id="KW-0227">DNA damage</keyword>
<dbReference type="SMART" id="SM00533">
    <property type="entry name" value="MUTSd"/>
    <property type="match status" value="1"/>
</dbReference>
<dbReference type="GO" id="GO:0030983">
    <property type="term" value="F:mismatched DNA binding"/>
    <property type="evidence" value="ECO:0007669"/>
    <property type="project" value="InterPro"/>
</dbReference>
<dbReference type="InterPro" id="IPR027417">
    <property type="entry name" value="P-loop_NTPase"/>
</dbReference>
<dbReference type="InterPro" id="IPR045076">
    <property type="entry name" value="MutS"/>
</dbReference>
<evidence type="ECO:0000256" key="2">
    <source>
        <dbReference type="ARBA" id="ARBA00022741"/>
    </source>
</evidence>
<dbReference type="GO" id="GO:0005524">
    <property type="term" value="F:ATP binding"/>
    <property type="evidence" value="ECO:0007669"/>
    <property type="project" value="UniProtKB-KW"/>
</dbReference>
<dbReference type="PROSITE" id="PS00486">
    <property type="entry name" value="DNA_MISMATCH_REPAIR_2"/>
    <property type="match status" value="1"/>
</dbReference>
<dbReference type="Gene3D" id="3.40.50.300">
    <property type="entry name" value="P-loop containing nucleotide triphosphate hydrolases"/>
    <property type="match status" value="1"/>
</dbReference>
<sequence>AVTAVPELSEQLSVIGNQSSANSEQSSIENRQSSIVNLQSLVSNLDPCPEAASLIQQAISQNAPTNLNKMGVICPGFSAELDGVMNSSAHAREWVANLEPRERERSGISSLKVGFNKVFGYYIEVTRAHSDRVPEDYIRKQTLTNAERYITPELKEYETLILNAEEQILTIERRVFTELCQQVSQYAQRLLKTANILAKLDVAAALAEAAAMQGYIRPTLNIENGLKIENGRHPVVEQTLQLERFVPNNICMDINGRIQIITGPNMSGKSTYLRQVALIVLMAQIGSFVPADSAEIGLVDRIFTRIGAHDELHAGRSTFMVEMVETAEILNHATHRSLLILDEIGRGTSTYDGLAIAWAIIEYLHNHPRLKPRTLFATHYHELVGLADLLPLVSNYNVAVAEEGDKVIFLHQIVPGGADQSYGIHVGQLAGLPRDVINRANEILVELEEHAPTTAVTPSQLNSVQQMALFPESSPLLDELETLDVNSISPLEAINKLYEWRRRYVDQKV</sequence>
<keyword evidence="5" id="KW-0234">DNA repair</keyword>
<feature type="non-terminal residue" evidence="7">
    <location>
        <position position="1"/>
    </location>
</feature>
<evidence type="ECO:0000256" key="3">
    <source>
        <dbReference type="ARBA" id="ARBA00022840"/>
    </source>
</evidence>
<dbReference type="Pfam" id="PF05192">
    <property type="entry name" value="MutS_III"/>
    <property type="match status" value="1"/>
</dbReference>
<dbReference type="PANTHER" id="PTHR11361">
    <property type="entry name" value="DNA MISMATCH REPAIR PROTEIN MUTS FAMILY MEMBER"/>
    <property type="match status" value="1"/>
</dbReference>
<organism evidence="7">
    <name type="scientific">hydrothermal vent metagenome</name>
    <dbReference type="NCBI Taxonomy" id="652676"/>
    <lineage>
        <taxon>unclassified sequences</taxon>
        <taxon>metagenomes</taxon>
        <taxon>ecological metagenomes</taxon>
    </lineage>
</organism>
<evidence type="ECO:0000256" key="4">
    <source>
        <dbReference type="ARBA" id="ARBA00023125"/>
    </source>
</evidence>
<dbReference type="InterPro" id="IPR036187">
    <property type="entry name" value="DNA_mismatch_repair_MutS_sf"/>
</dbReference>
<evidence type="ECO:0000259" key="6">
    <source>
        <dbReference type="PROSITE" id="PS00486"/>
    </source>
</evidence>
<feature type="domain" description="DNA mismatch repair proteins mutS family" evidence="6">
    <location>
        <begin position="337"/>
        <end position="353"/>
    </location>
</feature>
<keyword evidence="3" id="KW-0067">ATP-binding</keyword>
<dbReference type="SMART" id="SM00534">
    <property type="entry name" value="MUTSac"/>
    <property type="match status" value="1"/>
</dbReference>
<dbReference type="SUPFAM" id="SSF52540">
    <property type="entry name" value="P-loop containing nucleoside triphosphate hydrolases"/>
    <property type="match status" value="1"/>
</dbReference>
<name>A0A3B0V4V4_9ZZZZ</name>
<dbReference type="NCBIfam" id="NF003810">
    <property type="entry name" value="PRK05399.1"/>
    <property type="match status" value="1"/>
</dbReference>
<dbReference type="InterPro" id="IPR007696">
    <property type="entry name" value="DNA_mismatch_repair_MutS_core"/>
</dbReference>
<gene>
    <name evidence="7" type="ORF">MNBD_CHLOROFLEXI01-2797</name>
</gene>
<dbReference type="Gene3D" id="1.10.1420.10">
    <property type="match status" value="2"/>
</dbReference>